<dbReference type="NCBIfam" id="NF046063">
    <property type="entry name" value="oxepin_alt"/>
    <property type="match status" value="1"/>
</dbReference>
<dbReference type="PANTHER" id="PTHR43459:SF1">
    <property type="entry name" value="EG:BACN32G11.4 PROTEIN"/>
    <property type="match status" value="1"/>
</dbReference>
<dbReference type="OrthoDB" id="9807606at2"/>
<dbReference type="SUPFAM" id="SSF52096">
    <property type="entry name" value="ClpP/crotonase"/>
    <property type="match status" value="1"/>
</dbReference>
<dbReference type="Gene3D" id="1.10.12.10">
    <property type="entry name" value="Lyase 2-enoyl-coa Hydratase, Chain A, domain 2"/>
    <property type="match status" value="1"/>
</dbReference>
<reference evidence="2 3" key="1">
    <citation type="submission" date="2016-12" db="EMBL/GenBank/DDBJ databases">
        <authorList>
            <person name="Song W.-J."/>
            <person name="Kurnit D.M."/>
        </authorList>
    </citation>
    <scope>NUCLEOTIDE SEQUENCE [LARGE SCALE GENOMIC DNA]</scope>
    <source>
        <strain evidence="2 3">IMCC3135</strain>
    </source>
</reference>
<dbReference type="EC" id="4.2.1.17" evidence="2"/>
<evidence type="ECO:0000313" key="2">
    <source>
        <dbReference type="EMBL" id="ASJ73141.1"/>
    </source>
</evidence>
<accession>A0A2Z2NSY9</accession>
<dbReference type="PANTHER" id="PTHR43459">
    <property type="entry name" value="ENOYL-COA HYDRATASE"/>
    <property type="match status" value="1"/>
</dbReference>
<dbReference type="InterPro" id="IPR014748">
    <property type="entry name" value="Enoyl-CoA_hydra_C"/>
</dbReference>
<keyword evidence="2" id="KW-0456">Lyase</keyword>
<dbReference type="GO" id="GO:0004300">
    <property type="term" value="F:enoyl-CoA hydratase activity"/>
    <property type="evidence" value="ECO:0007669"/>
    <property type="project" value="UniProtKB-EC"/>
</dbReference>
<gene>
    <name evidence="2" type="primary">paaF</name>
    <name evidence="2" type="ORF">IMCC3135_15285</name>
</gene>
<dbReference type="RefSeq" id="WP_088918379.1">
    <property type="nucleotide sequence ID" value="NZ_CP018632.1"/>
</dbReference>
<dbReference type="Gene3D" id="3.90.226.10">
    <property type="entry name" value="2-enoyl-CoA Hydratase, Chain A, domain 1"/>
    <property type="match status" value="1"/>
</dbReference>
<comment type="similarity">
    <text evidence="1">Belongs to the enoyl-CoA hydratase/isomerase family.</text>
</comment>
<organism evidence="2 3">
    <name type="scientific">Granulosicoccus antarcticus IMCC3135</name>
    <dbReference type="NCBI Taxonomy" id="1192854"/>
    <lineage>
        <taxon>Bacteria</taxon>
        <taxon>Pseudomonadati</taxon>
        <taxon>Pseudomonadota</taxon>
        <taxon>Gammaproteobacteria</taxon>
        <taxon>Chromatiales</taxon>
        <taxon>Granulosicoccaceae</taxon>
        <taxon>Granulosicoccus</taxon>
    </lineage>
</organism>
<dbReference type="InterPro" id="IPR001753">
    <property type="entry name" value="Enoyl-CoA_hydra/iso"/>
</dbReference>
<proteinExistence type="inferred from homology"/>
<sequence>MQALAYYEDLGDRLLVVNANTTKRNALSPDYYSALQSALELAAAESRITSVILHGEAGFFCAGGDLSLIATRRELPRPQRLQKIEDLHDVIRAIVACPKPVIAAVSGGAAGAGVSLAFACDFLVADEQAKFTVAYVKAGLVPDGGLTSTLSTQLPRALVMRMALLGEAIPARQLNESGAILQLSSEGKALEAAHELADKLSNGASATQGVIKGLVNRAQSSTLEEQMDAERDAMVDAVVTAEASEGINAFLEKRAPDFKRLRAVPA</sequence>
<dbReference type="KEGG" id="gai:IMCC3135_15285"/>
<keyword evidence="3" id="KW-1185">Reference proteome</keyword>
<name>A0A2Z2NSY9_9GAMM</name>
<protein>
    <submittedName>
        <fullName evidence="2">2,3-dehydroadipyl-CoA hydratase</fullName>
        <ecNumber evidence="2">4.2.1.17</ecNumber>
    </submittedName>
</protein>
<dbReference type="Pfam" id="PF00378">
    <property type="entry name" value="ECH_1"/>
    <property type="match status" value="1"/>
</dbReference>
<dbReference type="CDD" id="cd06558">
    <property type="entry name" value="crotonase-like"/>
    <property type="match status" value="1"/>
</dbReference>
<dbReference type="AlphaFoldDB" id="A0A2Z2NSY9"/>
<dbReference type="Proteomes" id="UP000250079">
    <property type="component" value="Chromosome"/>
</dbReference>
<dbReference type="EMBL" id="CP018632">
    <property type="protein sequence ID" value="ASJ73141.1"/>
    <property type="molecule type" value="Genomic_DNA"/>
</dbReference>
<evidence type="ECO:0000313" key="3">
    <source>
        <dbReference type="Proteomes" id="UP000250079"/>
    </source>
</evidence>
<dbReference type="InterPro" id="IPR029045">
    <property type="entry name" value="ClpP/crotonase-like_dom_sf"/>
</dbReference>
<dbReference type="NCBIfam" id="NF005700">
    <property type="entry name" value="PRK07511.1"/>
    <property type="match status" value="1"/>
</dbReference>
<evidence type="ECO:0000256" key="1">
    <source>
        <dbReference type="ARBA" id="ARBA00005254"/>
    </source>
</evidence>